<feature type="non-terminal residue" evidence="1">
    <location>
        <position position="1"/>
    </location>
</feature>
<sequence length="60" mass="6501">SPYSLSVSFTRGPARCSTPLRHPSLAYQQVRTPVCGGSPARRLGLAVPLSTMSRRPSIFQ</sequence>
<feature type="non-terminal residue" evidence="1">
    <location>
        <position position="60"/>
    </location>
</feature>
<comment type="caution">
    <text evidence="1">The sequence shown here is derived from an EMBL/GenBank/DDBJ whole genome shotgun (WGS) entry which is preliminary data.</text>
</comment>
<evidence type="ECO:0000313" key="2">
    <source>
        <dbReference type="Proteomes" id="UP000699042"/>
    </source>
</evidence>
<keyword evidence="2" id="KW-1185">Reference proteome</keyword>
<accession>A0A9P7UE99</accession>
<protein>
    <submittedName>
        <fullName evidence="1">Uncharacterized protein</fullName>
    </submittedName>
</protein>
<evidence type="ECO:0000313" key="1">
    <source>
        <dbReference type="EMBL" id="KAG7053439.1"/>
    </source>
</evidence>
<gene>
    <name evidence="1" type="ORF">JMJ77_000527</name>
</gene>
<dbReference type="Proteomes" id="UP000699042">
    <property type="component" value="Unassembled WGS sequence"/>
</dbReference>
<name>A0A9P7UE99_9PEZI</name>
<reference evidence="1" key="1">
    <citation type="submission" date="2021-05" db="EMBL/GenBank/DDBJ databases">
        <title>Comparative genomics of three Colletotrichum scovillei strains and genetic complementation revealed genes involved fungal growth and virulence on chili pepper.</title>
        <authorList>
            <person name="Hsieh D.-K."/>
            <person name="Chuang S.-C."/>
            <person name="Chen C.-Y."/>
            <person name="Chao Y.-T."/>
            <person name="Lu M.-Y.J."/>
            <person name="Lee M.-H."/>
            <person name="Shih M.-C."/>
        </authorList>
    </citation>
    <scope>NUCLEOTIDE SEQUENCE</scope>
    <source>
        <strain evidence="1">Coll-153</strain>
    </source>
</reference>
<proteinExistence type="predicted"/>
<dbReference type="AlphaFoldDB" id="A0A9P7UE99"/>
<organism evidence="1 2">
    <name type="scientific">Colletotrichum scovillei</name>
    <dbReference type="NCBI Taxonomy" id="1209932"/>
    <lineage>
        <taxon>Eukaryota</taxon>
        <taxon>Fungi</taxon>
        <taxon>Dikarya</taxon>
        <taxon>Ascomycota</taxon>
        <taxon>Pezizomycotina</taxon>
        <taxon>Sordariomycetes</taxon>
        <taxon>Hypocreomycetidae</taxon>
        <taxon>Glomerellales</taxon>
        <taxon>Glomerellaceae</taxon>
        <taxon>Colletotrichum</taxon>
        <taxon>Colletotrichum acutatum species complex</taxon>
    </lineage>
</organism>
<dbReference type="EMBL" id="JAESDN010000003">
    <property type="protein sequence ID" value="KAG7053439.1"/>
    <property type="molecule type" value="Genomic_DNA"/>
</dbReference>